<comment type="cofactor">
    <cofactor evidence="1">
        <name>FAD</name>
        <dbReference type="ChEBI" id="CHEBI:57692"/>
    </cofactor>
</comment>
<dbReference type="PANTHER" id="PTHR10961:SF7">
    <property type="entry name" value="FAD DEPENDENT OXIDOREDUCTASE DOMAIN-CONTAINING PROTEIN"/>
    <property type="match status" value="1"/>
</dbReference>
<dbReference type="InterPro" id="IPR006076">
    <property type="entry name" value="FAD-dep_OxRdtase"/>
</dbReference>
<evidence type="ECO:0000259" key="5">
    <source>
        <dbReference type="Pfam" id="PF01266"/>
    </source>
</evidence>
<keyword evidence="4" id="KW-0560">Oxidoreductase</keyword>
<dbReference type="RefSeq" id="WP_305003709.1">
    <property type="nucleotide sequence ID" value="NZ_JAUQUB010000004.1"/>
</dbReference>
<keyword evidence="7" id="KW-1185">Reference proteome</keyword>
<dbReference type="EMBL" id="JAUQUB010000004">
    <property type="protein sequence ID" value="MDO7883279.1"/>
    <property type="molecule type" value="Genomic_DNA"/>
</dbReference>
<feature type="domain" description="FAD dependent oxidoreductase" evidence="5">
    <location>
        <begin position="3"/>
        <end position="344"/>
    </location>
</feature>
<accession>A0ABT9BQK0</accession>
<dbReference type="SUPFAM" id="SSF51905">
    <property type="entry name" value="FAD/NAD(P)-binding domain"/>
    <property type="match status" value="1"/>
</dbReference>
<keyword evidence="3" id="KW-0274">FAD</keyword>
<dbReference type="Pfam" id="PF01266">
    <property type="entry name" value="DAO"/>
    <property type="match status" value="1"/>
</dbReference>
<protein>
    <submittedName>
        <fullName evidence="6">FAD-dependent oxidoreductase</fullName>
    </submittedName>
</protein>
<evidence type="ECO:0000313" key="7">
    <source>
        <dbReference type="Proteomes" id="UP001241072"/>
    </source>
</evidence>
<sequence length="360" mass="37665">MRAVVAGAGLAGAAAAWRLAAGGDDVVLVEAFTPAHGGGSSHGSARIFRHAYPDAFHAELTVRALERWRELEDAAGVALVRQTGGLDFGAHRDLDGIAASLSALGLEHERLSRDAARERFPHIAFDTDAVWHAGAGVLDADLAVHSMVGLAADAGAEVITGEPVAGVAKRGPEWVVDLGDRQLVADVVVLAVGAWLPELAADLPLPQLPALTVSQQNAFFFERPAELDDWPIFVHKGDLSVYSLPAARDLPAAFKIAEHDGGSRTTASGRDGVVDAAARDRIIRYVTEFLPAVEPQPLAAQTCLYTSTPSENFIIDSVDGLVIASPCSGHGAKFAPLTGSIIADVARGARAPEPFLLASH</sequence>
<keyword evidence="2" id="KW-0285">Flavoprotein</keyword>
<comment type="caution">
    <text evidence="6">The sequence shown here is derived from an EMBL/GenBank/DDBJ whole genome shotgun (WGS) entry which is preliminary data.</text>
</comment>
<proteinExistence type="predicted"/>
<evidence type="ECO:0000256" key="3">
    <source>
        <dbReference type="ARBA" id="ARBA00022827"/>
    </source>
</evidence>
<organism evidence="6 7">
    <name type="scientific">Antiquaquibacter soli</name>
    <dbReference type="NCBI Taxonomy" id="3064523"/>
    <lineage>
        <taxon>Bacteria</taxon>
        <taxon>Bacillati</taxon>
        <taxon>Actinomycetota</taxon>
        <taxon>Actinomycetes</taxon>
        <taxon>Micrococcales</taxon>
        <taxon>Microbacteriaceae</taxon>
        <taxon>Antiquaquibacter</taxon>
    </lineage>
</organism>
<dbReference type="InterPro" id="IPR045170">
    <property type="entry name" value="MTOX"/>
</dbReference>
<evidence type="ECO:0000256" key="2">
    <source>
        <dbReference type="ARBA" id="ARBA00022630"/>
    </source>
</evidence>
<dbReference type="Gene3D" id="3.30.9.10">
    <property type="entry name" value="D-Amino Acid Oxidase, subunit A, domain 2"/>
    <property type="match status" value="1"/>
</dbReference>
<name>A0ABT9BQK0_9MICO</name>
<evidence type="ECO:0000256" key="4">
    <source>
        <dbReference type="ARBA" id="ARBA00023002"/>
    </source>
</evidence>
<gene>
    <name evidence="6" type="ORF">Q5716_13670</name>
</gene>
<dbReference type="SUPFAM" id="SSF54373">
    <property type="entry name" value="FAD-linked reductases, C-terminal domain"/>
    <property type="match status" value="1"/>
</dbReference>
<evidence type="ECO:0000256" key="1">
    <source>
        <dbReference type="ARBA" id="ARBA00001974"/>
    </source>
</evidence>
<reference evidence="6 7" key="1">
    <citation type="submission" date="2023-07" db="EMBL/GenBank/DDBJ databases">
        <title>Protaetiibacter sp. nov WY-16 isolated from soil.</title>
        <authorList>
            <person name="Liu B."/>
            <person name="Wan Y."/>
        </authorList>
    </citation>
    <scope>NUCLEOTIDE SEQUENCE [LARGE SCALE GENOMIC DNA]</scope>
    <source>
        <strain evidence="6 7">WY-16</strain>
    </source>
</reference>
<dbReference type="PANTHER" id="PTHR10961">
    <property type="entry name" value="PEROXISOMAL SARCOSINE OXIDASE"/>
    <property type="match status" value="1"/>
</dbReference>
<dbReference type="Gene3D" id="3.50.50.60">
    <property type="entry name" value="FAD/NAD(P)-binding domain"/>
    <property type="match status" value="1"/>
</dbReference>
<evidence type="ECO:0000313" key="6">
    <source>
        <dbReference type="EMBL" id="MDO7883279.1"/>
    </source>
</evidence>
<dbReference type="Proteomes" id="UP001241072">
    <property type="component" value="Unassembled WGS sequence"/>
</dbReference>
<dbReference type="InterPro" id="IPR036188">
    <property type="entry name" value="FAD/NAD-bd_sf"/>
</dbReference>